<dbReference type="PANTHER" id="PTHR45625">
    <property type="entry name" value="PEPTIDYL-PROLYL CIS-TRANS ISOMERASE-RELATED"/>
    <property type="match status" value="1"/>
</dbReference>
<gene>
    <name evidence="8" type="ORF">EAV92_18075</name>
</gene>
<dbReference type="GO" id="GO:0003755">
    <property type="term" value="F:peptidyl-prolyl cis-trans isomerase activity"/>
    <property type="evidence" value="ECO:0007669"/>
    <property type="project" value="UniProtKB-UniRule"/>
</dbReference>
<dbReference type="RefSeq" id="WP_123042387.1">
    <property type="nucleotide sequence ID" value="NZ_CP033433.1"/>
</dbReference>
<dbReference type="PANTHER" id="PTHR45625:SF4">
    <property type="entry name" value="PEPTIDYLPROLYL ISOMERASE DOMAIN AND WD REPEAT-CONTAINING PROTEIN 1"/>
    <property type="match status" value="1"/>
</dbReference>
<reference evidence="8 9" key="1">
    <citation type="submission" date="2018-10" db="EMBL/GenBank/DDBJ databases">
        <title>Genome Sequence of Cohnella sp.</title>
        <authorList>
            <person name="Srinivasan S."/>
            <person name="Kim M.K."/>
        </authorList>
    </citation>
    <scope>NUCLEOTIDE SEQUENCE [LARGE SCALE GENOMIC DNA]</scope>
    <source>
        <strain evidence="8 9">18JY8-7</strain>
    </source>
</reference>
<feature type="region of interest" description="Disordered" evidence="6">
    <location>
        <begin position="29"/>
        <end position="68"/>
    </location>
</feature>
<evidence type="ECO:0000256" key="1">
    <source>
        <dbReference type="ARBA" id="ARBA00000971"/>
    </source>
</evidence>
<dbReference type="InterPro" id="IPR002130">
    <property type="entry name" value="Cyclophilin-type_PPIase_dom"/>
</dbReference>
<dbReference type="Gene3D" id="2.40.100.10">
    <property type="entry name" value="Cyclophilin-like"/>
    <property type="match status" value="1"/>
</dbReference>
<feature type="compositionally biased region" description="Low complexity" evidence="6">
    <location>
        <begin position="31"/>
        <end position="56"/>
    </location>
</feature>
<dbReference type="EMBL" id="CP033433">
    <property type="protein sequence ID" value="AYQ74306.1"/>
    <property type="molecule type" value="Genomic_DNA"/>
</dbReference>
<evidence type="ECO:0000256" key="4">
    <source>
        <dbReference type="ARBA" id="ARBA00023235"/>
    </source>
</evidence>
<feature type="signal peptide" evidence="5">
    <location>
        <begin position="1"/>
        <end position="21"/>
    </location>
</feature>
<dbReference type="PRINTS" id="PR00153">
    <property type="entry name" value="CSAPPISMRASE"/>
</dbReference>
<keyword evidence="4 5" id="KW-0413">Isomerase</keyword>
<dbReference type="InterPro" id="IPR029000">
    <property type="entry name" value="Cyclophilin-like_dom_sf"/>
</dbReference>
<organism evidence="8 9">
    <name type="scientific">Cohnella candidum</name>
    <dbReference type="NCBI Taxonomy" id="2674991"/>
    <lineage>
        <taxon>Bacteria</taxon>
        <taxon>Bacillati</taxon>
        <taxon>Bacillota</taxon>
        <taxon>Bacilli</taxon>
        <taxon>Bacillales</taxon>
        <taxon>Paenibacillaceae</taxon>
        <taxon>Cohnella</taxon>
    </lineage>
</organism>
<dbReference type="InterPro" id="IPR044666">
    <property type="entry name" value="Cyclophilin_A-like"/>
</dbReference>
<comment type="function">
    <text evidence="2 5">PPIases accelerate the folding of proteins. It catalyzes the cis-trans isomerization of proline imidic peptide bonds in oligopeptides.</text>
</comment>
<evidence type="ECO:0000256" key="3">
    <source>
        <dbReference type="ARBA" id="ARBA00023110"/>
    </source>
</evidence>
<evidence type="ECO:0000256" key="6">
    <source>
        <dbReference type="SAM" id="MobiDB-lite"/>
    </source>
</evidence>
<keyword evidence="3 5" id="KW-0697">Rotamase</keyword>
<dbReference type="AlphaFoldDB" id="A0A3G3K1C3"/>
<evidence type="ECO:0000259" key="7">
    <source>
        <dbReference type="PROSITE" id="PS50072"/>
    </source>
</evidence>
<dbReference type="Proteomes" id="UP000269097">
    <property type="component" value="Chromosome"/>
</dbReference>
<feature type="chain" id="PRO_5017849828" description="Peptidyl-prolyl cis-trans isomerase" evidence="5">
    <location>
        <begin position="22"/>
        <end position="240"/>
    </location>
</feature>
<dbReference type="GO" id="GO:0006457">
    <property type="term" value="P:protein folding"/>
    <property type="evidence" value="ECO:0007669"/>
    <property type="project" value="InterPro"/>
</dbReference>
<evidence type="ECO:0000313" key="9">
    <source>
        <dbReference type="Proteomes" id="UP000269097"/>
    </source>
</evidence>
<dbReference type="PROSITE" id="PS50072">
    <property type="entry name" value="CSA_PPIASE_2"/>
    <property type="match status" value="1"/>
</dbReference>
<proteinExistence type="inferred from homology"/>
<name>A0A3G3K1C3_9BACL</name>
<dbReference type="InterPro" id="IPR020892">
    <property type="entry name" value="Cyclophilin-type_PPIase_CS"/>
</dbReference>
<evidence type="ECO:0000256" key="5">
    <source>
        <dbReference type="RuleBase" id="RU363019"/>
    </source>
</evidence>
<comment type="similarity">
    <text evidence="5">Belongs to the cyclophilin-type PPIase family.</text>
</comment>
<accession>A0A3G3K1C3</accession>
<keyword evidence="9" id="KW-1185">Reference proteome</keyword>
<dbReference type="KEGG" id="coh:EAV92_18075"/>
<dbReference type="EC" id="5.2.1.8" evidence="5"/>
<comment type="catalytic activity">
    <reaction evidence="1 5">
        <text>[protein]-peptidylproline (omega=180) = [protein]-peptidylproline (omega=0)</text>
        <dbReference type="Rhea" id="RHEA:16237"/>
        <dbReference type="Rhea" id="RHEA-COMP:10747"/>
        <dbReference type="Rhea" id="RHEA-COMP:10748"/>
        <dbReference type="ChEBI" id="CHEBI:83833"/>
        <dbReference type="ChEBI" id="CHEBI:83834"/>
        <dbReference type="EC" id="5.2.1.8"/>
    </reaction>
</comment>
<sequence>MKTSKLRLTMFLVLALTMILAACGKKNETNAGGASPSASESAAESASSSPAASAASDTAPHSDKNPVVTIEMDNGHTIKLELFPDIAPNTVNNYISLIKKGFYDGTIFHRVMPGFMIQGGDPNGNGTGGPGYSIKGEFTANGFQNDLKHKRGILSMARKSQPLDSAGSQFFIMVADAPSLDGQYAAFGNVLEGMDTVDEIVNQKIDPSDPYGTMPLKPMAIKKMTVDTKGVEYKEPETIK</sequence>
<dbReference type="PROSITE" id="PS00170">
    <property type="entry name" value="CSA_PPIASE_1"/>
    <property type="match status" value="1"/>
</dbReference>
<dbReference type="Pfam" id="PF00160">
    <property type="entry name" value="Pro_isomerase"/>
    <property type="match status" value="1"/>
</dbReference>
<keyword evidence="5" id="KW-0732">Signal</keyword>
<dbReference type="CDD" id="cd00317">
    <property type="entry name" value="cyclophilin"/>
    <property type="match status" value="1"/>
</dbReference>
<dbReference type="PROSITE" id="PS51257">
    <property type="entry name" value="PROKAR_LIPOPROTEIN"/>
    <property type="match status" value="1"/>
</dbReference>
<feature type="domain" description="PPIase cyclophilin-type" evidence="7">
    <location>
        <begin position="78"/>
        <end position="226"/>
    </location>
</feature>
<evidence type="ECO:0000313" key="8">
    <source>
        <dbReference type="EMBL" id="AYQ74306.1"/>
    </source>
</evidence>
<evidence type="ECO:0000256" key="2">
    <source>
        <dbReference type="ARBA" id="ARBA00002388"/>
    </source>
</evidence>
<protein>
    <recommendedName>
        <fullName evidence="5">Peptidyl-prolyl cis-trans isomerase</fullName>
        <shortName evidence="5">PPIase</shortName>
        <ecNumber evidence="5">5.2.1.8</ecNumber>
    </recommendedName>
</protein>
<dbReference type="SUPFAM" id="SSF50891">
    <property type="entry name" value="Cyclophilin-like"/>
    <property type="match status" value="1"/>
</dbReference>